<evidence type="ECO:0000256" key="5">
    <source>
        <dbReference type="ARBA" id="ARBA00047676"/>
    </source>
</evidence>
<protein>
    <recommendedName>
        <fullName evidence="3">D-aminoacyl-tRNA deacylase</fullName>
        <ecNumber evidence="2">3.1.1.96</ecNumber>
    </recommendedName>
    <alternativeName>
        <fullName evidence="4">Gly-tRNA(Ala) deacylase</fullName>
    </alternativeName>
</protein>
<dbReference type="PANTHER" id="PTHR10472:SF5">
    <property type="entry name" value="D-AMINOACYL-TRNA DEACYLASE 1"/>
    <property type="match status" value="1"/>
</dbReference>
<evidence type="ECO:0000313" key="8">
    <source>
        <dbReference type="Proteomes" id="UP000189580"/>
    </source>
</evidence>
<reference evidence="7 8" key="1">
    <citation type="submission" date="2016-02" db="EMBL/GenBank/DDBJ databases">
        <title>Complete genome sequence and transcriptome regulation of the pentose utilising yeast Sugiyamaella lignohabitans.</title>
        <authorList>
            <person name="Bellasio M."/>
            <person name="Peymann A."/>
            <person name="Valli M."/>
            <person name="Sipitzky M."/>
            <person name="Graf A."/>
            <person name="Sauer M."/>
            <person name="Marx H."/>
            <person name="Mattanovich D."/>
        </authorList>
    </citation>
    <scope>NUCLEOTIDE SEQUENCE [LARGE SCALE GENOMIC DNA]</scope>
    <source>
        <strain evidence="7 8">CBS 10342</strain>
    </source>
</reference>
<evidence type="ECO:0000256" key="4">
    <source>
        <dbReference type="ARBA" id="ARBA00032747"/>
    </source>
</evidence>
<gene>
    <name evidence="7" type="primary">DTD1</name>
    <name evidence="7" type="ORF">AWJ20_3784</name>
</gene>
<comment type="catalytic activity">
    <reaction evidence="5">
        <text>glycyl-tRNA(Ala) + H2O = tRNA(Ala) + glycine + H(+)</text>
        <dbReference type="Rhea" id="RHEA:53744"/>
        <dbReference type="Rhea" id="RHEA-COMP:9657"/>
        <dbReference type="Rhea" id="RHEA-COMP:13640"/>
        <dbReference type="ChEBI" id="CHEBI:15377"/>
        <dbReference type="ChEBI" id="CHEBI:15378"/>
        <dbReference type="ChEBI" id="CHEBI:57305"/>
        <dbReference type="ChEBI" id="CHEBI:78442"/>
        <dbReference type="ChEBI" id="CHEBI:78522"/>
        <dbReference type="EC" id="3.1.1.96"/>
    </reaction>
</comment>
<dbReference type="PANTHER" id="PTHR10472">
    <property type="entry name" value="D-TYROSYL-TRNA TYR DEACYLASE"/>
    <property type="match status" value="1"/>
</dbReference>
<dbReference type="Pfam" id="PF02580">
    <property type="entry name" value="Tyr_Deacylase"/>
    <property type="match status" value="1"/>
</dbReference>
<dbReference type="GO" id="GO:1900829">
    <property type="term" value="P:D-tyrosine catabolic process"/>
    <property type="evidence" value="ECO:0007669"/>
    <property type="project" value="EnsemblFungi"/>
</dbReference>
<dbReference type="GO" id="GO:0097358">
    <property type="term" value="F:D-leucyl-tRNA(Leu) deacylase activity"/>
    <property type="evidence" value="ECO:0007669"/>
    <property type="project" value="EnsemblFungi"/>
</dbReference>
<evidence type="ECO:0000256" key="1">
    <source>
        <dbReference type="ARBA" id="ARBA00009673"/>
    </source>
</evidence>
<name>A0A167BYN7_9ASCO</name>
<dbReference type="OrthoDB" id="275783at2759"/>
<dbReference type="InterPro" id="IPR023509">
    <property type="entry name" value="DTD-like_sf"/>
</dbReference>
<dbReference type="GO" id="GO:0005737">
    <property type="term" value="C:cytoplasm"/>
    <property type="evidence" value="ECO:0007669"/>
    <property type="project" value="InterPro"/>
</dbReference>
<dbReference type="SUPFAM" id="SSF69500">
    <property type="entry name" value="DTD-like"/>
    <property type="match status" value="1"/>
</dbReference>
<dbReference type="EMBL" id="CP014500">
    <property type="protein sequence ID" value="ANB10990.1"/>
    <property type="molecule type" value="Genomic_DNA"/>
</dbReference>
<evidence type="ECO:0000256" key="3">
    <source>
        <dbReference type="ARBA" id="ARBA00020007"/>
    </source>
</evidence>
<dbReference type="AlphaFoldDB" id="A0A167BYN7"/>
<dbReference type="GO" id="GO:0051500">
    <property type="term" value="F:D-tyrosyl-tRNA(Tyr) deacylase activity"/>
    <property type="evidence" value="ECO:0007669"/>
    <property type="project" value="EnsemblFungi"/>
</dbReference>
<organism evidence="7 8">
    <name type="scientific">Sugiyamaella lignohabitans</name>
    <dbReference type="NCBI Taxonomy" id="796027"/>
    <lineage>
        <taxon>Eukaryota</taxon>
        <taxon>Fungi</taxon>
        <taxon>Dikarya</taxon>
        <taxon>Ascomycota</taxon>
        <taxon>Saccharomycotina</taxon>
        <taxon>Dipodascomycetes</taxon>
        <taxon>Dipodascales</taxon>
        <taxon>Trichomonascaceae</taxon>
        <taxon>Sugiyamaella</taxon>
    </lineage>
</organism>
<keyword evidence="8" id="KW-1185">Reference proteome</keyword>
<dbReference type="EC" id="3.1.1.96" evidence="2"/>
<dbReference type="GO" id="GO:1900832">
    <property type="term" value="P:D-leucine catabolic process"/>
    <property type="evidence" value="ECO:0007669"/>
    <property type="project" value="EnsemblFungi"/>
</dbReference>
<accession>A0A167BYN7</accession>
<comment type="similarity">
    <text evidence="1">Belongs to the DTD family.</text>
</comment>
<evidence type="ECO:0000256" key="6">
    <source>
        <dbReference type="ARBA" id="ARBA00048018"/>
    </source>
</evidence>
<dbReference type="InterPro" id="IPR003732">
    <property type="entry name" value="Daa-tRNA_deacyls_DTD"/>
</dbReference>
<comment type="catalytic activity">
    <reaction evidence="6">
        <text>a D-aminoacyl-tRNA + H2O = a tRNA + a D-alpha-amino acid + H(+)</text>
        <dbReference type="Rhea" id="RHEA:13953"/>
        <dbReference type="Rhea" id="RHEA-COMP:10123"/>
        <dbReference type="Rhea" id="RHEA-COMP:10124"/>
        <dbReference type="ChEBI" id="CHEBI:15377"/>
        <dbReference type="ChEBI" id="CHEBI:15378"/>
        <dbReference type="ChEBI" id="CHEBI:59871"/>
        <dbReference type="ChEBI" id="CHEBI:78442"/>
        <dbReference type="ChEBI" id="CHEBI:79333"/>
        <dbReference type="EC" id="3.1.1.96"/>
    </reaction>
</comment>
<proteinExistence type="inferred from homology"/>
<dbReference type="Proteomes" id="UP000189580">
    <property type="component" value="Chromosome c"/>
</dbReference>
<evidence type="ECO:0000313" key="7">
    <source>
        <dbReference type="EMBL" id="ANB10990.1"/>
    </source>
</evidence>
<sequence>MPNFQEKVLTNKSVSQFTLLAKTKKGAKPDFHAAAKGDHARTLYNKVLEEVAKGLPGGQSRVGDGVFGAMMDVALVNDGPVTIQLDSKETKSGNILQPSPTPPQ</sequence>
<dbReference type="KEGG" id="slb:AWJ20_3784"/>
<evidence type="ECO:0000256" key="2">
    <source>
        <dbReference type="ARBA" id="ARBA00013056"/>
    </source>
</evidence>
<dbReference type="RefSeq" id="XP_018733467.1">
    <property type="nucleotide sequence ID" value="XM_018880814.1"/>
</dbReference>
<dbReference type="GeneID" id="30035843"/>
<dbReference type="Gene3D" id="3.50.80.10">
    <property type="entry name" value="D-tyrosyl-tRNA(Tyr) deacylase"/>
    <property type="match status" value="1"/>
</dbReference>